<dbReference type="Pfam" id="PF04548">
    <property type="entry name" value="AIG1"/>
    <property type="match status" value="2"/>
</dbReference>
<dbReference type="PANTHER" id="PTHR10903:SF188">
    <property type="entry name" value="GTPASE IMAP FAMILY MEMBER 2-LIKE-RELATED"/>
    <property type="match status" value="1"/>
</dbReference>
<dbReference type="Proteomes" id="UP001460270">
    <property type="component" value="Unassembled WGS sequence"/>
</dbReference>
<feature type="region of interest" description="Disordered" evidence="4">
    <location>
        <begin position="369"/>
        <end position="403"/>
    </location>
</feature>
<evidence type="ECO:0000259" key="5">
    <source>
        <dbReference type="PROSITE" id="PS51720"/>
    </source>
</evidence>
<name>A0AAW0P5D8_9GOBI</name>
<comment type="similarity">
    <text evidence="1">Belongs to the TRAFAC class TrmE-Era-EngA-EngB-Septin-like GTPase superfamily. AIG1/Toc34/Toc159-like paraseptin GTPase family. IAN subfamily.</text>
</comment>
<evidence type="ECO:0000256" key="4">
    <source>
        <dbReference type="SAM" id="MobiDB-lite"/>
    </source>
</evidence>
<gene>
    <name evidence="6" type="ORF">WMY93_014266</name>
</gene>
<dbReference type="GO" id="GO:0005525">
    <property type="term" value="F:GTP binding"/>
    <property type="evidence" value="ECO:0007669"/>
    <property type="project" value="UniProtKB-KW"/>
</dbReference>
<evidence type="ECO:0000256" key="2">
    <source>
        <dbReference type="ARBA" id="ARBA00022741"/>
    </source>
</evidence>
<keyword evidence="3" id="KW-0342">GTP-binding</keyword>
<protein>
    <recommendedName>
        <fullName evidence="5">AIG1-type G domain-containing protein</fullName>
    </recommendedName>
</protein>
<accession>A0AAW0P5D8</accession>
<dbReference type="PANTHER" id="PTHR10903">
    <property type="entry name" value="GTPASE, IMAP FAMILY MEMBER-RELATED"/>
    <property type="match status" value="1"/>
</dbReference>
<dbReference type="EMBL" id="JBBPFD010000010">
    <property type="protein sequence ID" value="KAK7909582.1"/>
    <property type="molecule type" value="Genomic_DNA"/>
</dbReference>
<evidence type="ECO:0000313" key="6">
    <source>
        <dbReference type="EMBL" id="KAK7909582.1"/>
    </source>
</evidence>
<evidence type="ECO:0000313" key="7">
    <source>
        <dbReference type="Proteomes" id="UP001460270"/>
    </source>
</evidence>
<reference evidence="7" key="1">
    <citation type="submission" date="2024-04" db="EMBL/GenBank/DDBJ databases">
        <title>Salinicola lusitanus LLJ914,a marine bacterium isolated from the Okinawa Trough.</title>
        <authorList>
            <person name="Li J."/>
        </authorList>
    </citation>
    <scope>NUCLEOTIDE SEQUENCE [LARGE SCALE GENOMIC DNA]</scope>
</reference>
<sequence length="403" mass="45855">MRLNLVFCGRQQSKTSVAQAILGKAACYPSSSTSKCTRHDGQVSLRPVSIIELPELSGKPQKEVLEECLSCVSMCDPEGVHAFVIVLPLRALTDEDKTEFKTIQDIFSSRINNCTVILFIVESDPKSPAFTEFVNNHEDVKTLCQGSKGHIFFNINDKTQAPQVVEEISKSRDWYTTEVFAKIQIERLTQTTSFGSSFVRRGRTSEKTLRIVLIGKTGRGKSSSGNRILGRNAFKCDLGQIATTKVCQKEQSKLNSCCVDVVDTPGLFDMRMSNHEINEEMMKCISLLAPGPHKLISDCGNRYHVFNNKNKSKRQAQVEELIKKIETLVEENGGSCYTNEMLKEAEAAIQEEVQRLLKEKEEEMKREIQEMKEKHKREIKELETKMDKEREETERMRERKTEN</sequence>
<dbReference type="InterPro" id="IPR027417">
    <property type="entry name" value="P-loop_NTPase"/>
</dbReference>
<feature type="domain" description="AIG1-type G" evidence="5">
    <location>
        <begin position="206"/>
        <end position="403"/>
    </location>
</feature>
<evidence type="ECO:0000256" key="3">
    <source>
        <dbReference type="ARBA" id="ARBA00023134"/>
    </source>
</evidence>
<keyword evidence="2" id="KW-0547">Nucleotide-binding</keyword>
<keyword evidence="7" id="KW-1185">Reference proteome</keyword>
<dbReference type="PROSITE" id="PS51720">
    <property type="entry name" value="G_AIG1"/>
    <property type="match status" value="1"/>
</dbReference>
<organism evidence="6 7">
    <name type="scientific">Mugilogobius chulae</name>
    <name type="common">yellowstripe goby</name>
    <dbReference type="NCBI Taxonomy" id="88201"/>
    <lineage>
        <taxon>Eukaryota</taxon>
        <taxon>Metazoa</taxon>
        <taxon>Chordata</taxon>
        <taxon>Craniata</taxon>
        <taxon>Vertebrata</taxon>
        <taxon>Euteleostomi</taxon>
        <taxon>Actinopterygii</taxon>
        <taxon>Neopterygii</taxon>
        <taxon>Teleostei</taxon>
        <taxon>Neoteleostei</taxon>
        <taxon>Acanthomorphata</taxon>
        <taxon>Gobiaria</taxon>
        <taxon>Gobiiformes</taxon>
        <taxon>Gobioidei</taxon>
        <taxon>Gobiidae</taxon>
        <taxon>Gobionellinae</taxon>
        <taxon>Mugilogobius</taxon>
    </lineage>
</organism>
<comment type="caution">
    <text evidence="6">The sequence shown here is derived from an EMBL/GenBank/DDBJ whole genome shotgun (WGS) entry which is preliminary data.</text>
</comment>
<dbReference type="InterPro" id="IPR006703">
    <property type="entry name" value="G_AIG1"/>
</dbReference>
<dbReference type="AlphaFoldDB" id="A0AAW0P5D8"/>
<dbReference type="SUPFAM" id="SSF52540">
    <property type="entry name" value="P-loop containing nucleoside triphosphate hydrolases"/>
    <property type="match status" value="1"/>
</dbReference>
<evidence type="ECO:0000256" key="1">
    <source>
        <dbReference type="ARBA" id="ARBA00008535"/>
    </source>
</evidence>
<proteinExistence type="inferred from homology"/>
<dbReference type="InterPro" id="IPR045058">
    <property type="entry name" value="GIMA/IAN/Toc"/>
</dbReference>
<dbReference type="Gene3D" id="3.40.50.300">
    <property type="entry name" value="P-loop containing nucleotide triphosphate hydrolases"/>
    <property type="match status" value="3"/>
</dbReference>